<dbReference type="PANTHER" id="PTHR13285">
    <property type="entry name" value="ACYLTRANSFERASE"/>
    <property type="match status" value="1"/>
</dbReference>
<evidence type="ECO:0000313" key="9">
    <source>
        <dbReference type="EMBL" id="HJB39630.1"/>
    </source>
</evidence>
<dbReference type="PIRSF" id="PIRSF016636">
    <property type="entry name" value="AlgI_DltB"/>
    <property type="match status" value="1"/>
</dbReference>
<feature type="transmembrane region" description="Helical" evidence="8">
    <location>
        <begin position="377"/>
        <end position="395"/>
    </location>
</feature>
<evidence type="ECO:0008006" key="11">
    <source>
        <dbReference type="Google" id="ProtNLM"/>
    </source>
</evidence>
<feature type="transmembrane region" description="Helical" evidence="8">
    <location>
        <begin position="410"/>
        <end position="432"/>
    </location>
</feature>
<feature type="transmembrane region" description="Helical" evidence="8">
    <location>
        <begin position="45"/>
        <end position="64"/>
    </location>
</feature>
<keyword evidence="3 7" id="KW-1003">Cell membrane</keyword>
<dbReference type="GO" id="GO:0042121">
    <property type="term" value="P:alginic acid biosynthetic process"/>
    <property type="evidence" value="ECO:0007669"/>
    <property type="project" value="InterPro"/>
</dbReference>
<feature type="transmembrane region" description="Helical" evidence="8">
    <location>
        <begin position="104"/>
        <end position="123"/>
    </location>
</feature>
<feature type="transmembrane region" description="Helical" evidence="8">
    <location>
        <begin position="452"/>
        <end position="471"/>
    </location>
</feature>
<keyword evidence="6 7" id="KW-0472">Membrane</keyword>
<evidence type="ECO:0000256" key="5">
    <source>
        <dbReference type="ARBA" id="ARBA00022989"/>
    </source>
</evidence>
<gene>
    <name evidence="9" type="ORF">H9943_04455</name>
</gene>
<evidence type="ECO:0000256" key="1">
    <source>
        <dbReference type="ARBA" id="ARBA00004651"/>
    </source>
</evidence>
<reference evidence="9" key="2">
    <citation type="submission" date="2021-04" db="EMBL/GenBank/DDBJ databases">
        <authorList>
            <person name="Gilroy R."/>
        </authorList>
    </citation>
    <scope>NUCLEOTIDE SEQUENCE</scope>
    <source>
        <strain evidence="9">ChiBcec8-14828</strain>
    </source>
</reference>
<dbReference type="InterPro" id="IPR051085">
    <property type="entry name" value="MB_O-acyltransferase"/>
</dbReference>
<evidence type="ECO:0000256" key="8">
    <source>
        <dbReference type="SAM" id="Phobius"/>
    </source>
</evidence>
<reference evidence="9" key="1">
    <citation type="journal article" date="2021" name="PeerJ">
        <title>Extensive microbial diversity within the chicken gut microbiome revealed by metagenomics and culture.</title>
        <authorList>
            <person name="Gilroy R."/>
            <person name="Ravi A."/>
            <person name="Getino M."/>
            <person name="Pursley I."/>
            <person name="Horton D.L."/>
            <person name="Alikhan N.F."/>
            <person name="Baker D."/>
            <person name="Gharbi K."/>
            <person name="Hall N."/>
            <person name="Watson M."/>
            <person name="Adriaenssens E.M."/>
            <person name="Foster-Nyarko E."/>
            <person name="Jarju S."/>
            <person name="Secka A."/>
            <person name="Antonio M."/>
            <person name="Oren A."/>
            <person name="Chaudhuri R.R."/>
            <person name="La Ragione R."/>
            <person name="Hildebrand F."/>
            <person name="Pallen M.J."/>
        </authorList>
    </citation>
    <scope>NUCLEOTIDE SEQUENCE</scope>
    <source>
        <strain evidence="9">ChiBcec8-14828</strain>
    </source>
</reference>
<feature type="transmembrane region" description="Helical" evidence="8">
    <location>
        <begin position="229"/>
        <end position="249"/>
    </location>
</feature>
<feature type="transmembrane region" description="Helical" evidence="8">
    <location>
        <begin position="206"/>
        <end position="223"/>
    </location>
</feature>
<comment type="subcellular location">
    <subcellularLocation>
        <location evidence="1">Cell membrane</location>
        <topology evidence="1">Multi-pass membrane protein</topology>
    </subcellularLocation>
</comment>
<dbReference type="Proteomes" id="UP000824209">
    <property type="component" value="Unassembled WGS sequence"/>
</dbReference>
<comment type="similarity">
    <text evidence="2 7">Belongs to the membrane-bound acyltransferase family.</text>
</comment>
<dbReference type="AlphaFoldDB" id="A0A9D2M188"/>
<organism evidence="9 10">
    <name type="scientific">Candidatus Ruthenibacterium avium</name>
    <dbReference type="NCBI Taxonomy" id="2838751"/>
    <lineage>
        <taxon>Bacteria</taxon>
        <taxon>Bacillati</taxon>
        <taxon>Bacillota</taxon>
        <taxon>Clostridia</taxon>
        <taxon>Eubacteriales</taxon>
        <taxon>Oscillospiraceae</taxon>
        <taxon>Ruthenibacterium</taxon>
    </lineage>
</organism>
<evidence type="ECO:0000256" key="7">
    <source>
        <dbReference type="PIRNR" id="PIRNR016636"/>
    </source>
</evidence>
<name>A0A9D2M188_9FIRM</name>
<evidence type="ECO:0000256" key="3">
    <source>
        <dbReference type="ARBA" id="ARBA00022475"/>
    </source>
</evidence>
<dbReference type="GO" id="GO:0005886">
    <property type="term" value="C:plasma membrane"/>
    <property type="evidence" value="ECO:0007669"/>
    <property type="project" value="UniProtKB-SubCell"/>
</dbReference>
<keyword evidence="4 8" id="KW-0812">Transmembrane</keyword>
<dbReference type="EMBL" id="DWYA01000045">
    <property type="protein sequence ID" value="HJB39630.1"/>
    <property type="molecule type" value="Genomic_DNA"/>
</dbReference>
<sequence length="487" mass="54717">MSFHQLGFFLFFPLTLLAVFLVPRRFQNAVLLAASWLFYACATPQWLPLLIAESAAVWALVPWMDKASGKARKIRLFLLCVVTIGLLVFCKAFGLALQSAGTSFLLPLGISFFTLQAASYAIDVYRKTCAPERRFVHVALFVSFFCCISSGPILRAGSFFPQLKRSRRFVPQHAPHALLTIAQGYLYKVAVADVLAVFVNGVYADVYSYQGFTLLAAAFGYGFQLYFDFVGYSLLALGFAELLGLKIPINFNTPYFSRSIKEFWGRWHISLSSWLRDYVYISLGGNRRGTARKCINLLLTFVVSGLWHGTGICFLIWGLLHGIYQVCGTLTLPLRTKIRSSLSIKEESRAWSVVQCLFTFLLVNIAWVFFRSSDVSQALYVLSAPLQPLSLSAFWNDFFSIWNTSLQTAILVYAAAGFLAVGFVLAVVLECLRRFACKGETLSSWLLNRPFAVRWVLYYILCGMIFGGFLLNNGYFATAANFLYNNF</sequence>
<feature type="transmembrane region" description="Helical" evidence="8">
    <location>
        <begin position="135"/>
        <end position="154"/>
    </location>
</feature>
<dbReference type="InterPro" id="IPR028362">
    <property type="entry name" value="AlgI"/>
</dbReference>
<accession>A0A9D2M188</accession>
<feature type="transmembrane region" description="Helical" evidence="8">
    <location>
        <begin position="174"/>
        <end position="199"/>
    </location>
</feature>
<dbReference type="InterPro" id="IPR024194">
    <property type="entry name" value="Ac/AlaTfrase_AlgI/DltB"/>
</dbReference>
<dbReference type="PIRSF" id="PIRSF500217">
    <property type="entry name" value="AlgI"/>
    <property type="match status" value="1"/>
</dbReference>
<protein>
    <recommendedName>
        <fullName evidence="11">MBOAT family protein</fullName>
    </recommendedName>
</protein>
<evidence type="ECO:0000256" key="2">
    <source>
        <dbReference type="ARBA" id="ARBA00010323"/>
    </source>
</evidence>
<evidence type="ECO:0000313" key="10">
    <source>
        <dbReference type="Proteomes" id="UP000824209"/>
    </source>
</evidence>
<evidence type="ECO:0000256" key="4">
    <source>
        <dbReference type="ARBA" id="ARBA00022692"/>
    </source>
</evidence>
<proteinExistence type="inferred from homology"/>
<comment type="caution">
    <text evidence="9">The sequence shown here is derived from an EMBL/GenBank/DDBJ whole genome shotgun (WGS) entry which is preliminary data.</text>
</comment>
<keyword evidence="5 8" id="KW-1133">Transmembrane helix</keyword>
<dbReference type="InterPro" id="IPR004299">
    <property type="entry name" value="MBOAT_fam"/>
</dbReference>
<dbReference type="GO" id="GO:0016746">
    <property type="term" value="F:acyltransferase activity"/>
    <property type="evidence" value="ECO:0007669"/>
    <property type="project" value="UniProtKB-KW"/>
</dbReference>
<evidence type="ECO:0000256" key="6">
    <source>
        <dbReference type="ARBA" id="ARBA00023136"/>
    </source>
</evidence>
<feature type="transmembrane region" description="Helical" evidence="8">
    <location>
        <begin position="297"/>
        <end position="320"/>
    </location>
</feature>
<feature type="transmembrane region" description="Helical" evidence="8">
    <location>
        <begin position="350"/>
        <end position="370"/>
    </location>
</feature>
<feature type="transmembrane region" description="Helical" evidence="8">
    <location>
        <begin position="76"/>
        <end position="98"/>
    </location>
</feature>
<dbReference type="Pfam" id="PF03062">
    <property type="entry name" value="MBOAT"/>
    <property type="match status" value="1"/>
</dbReference>
<dbReference type="PANTHER" id="PTHR13285:SF18">
    <property type="entry name" value="PROTEIN-CYSTEINE N-PALMITOYLTRANSFERASE RASP"/>
    <property type="match status" value="1"/>
</dbReference>
<keyword evidence="7" id="KW-0012">Acyltransferase</keyword>
<keyword evidence="7" id="KW-0808">Transferase</keyword>